<feature type="region of interest" description="Disordered" evidence="1">
    <location>
        <begin position="656"/>
        <end position="807"/>
    </location>
</feature>
<organism evidence="2 3">
    <name type="scientific">Tetradesmus obliquus</name>
    <name type="common">Green alga</name>
    <name type="synonym">Acutodesmus obliquus</name>
    <dbReference type="NCBI Taxonomy" id="3088"/>
    <lineage>
        <taxon>Eukaryota</taxon>
        <taxon>Viridiplantae</taxon>
        <taxon>Chlorophyta</taxon>
        <taxon>core chlorophytes</taxon>
        <taxon>Chlorophyceae</taxon>
        <taxon>CS clade</taxon>
        <taxon>Sphaeropleales</taxon>
        <taxon>Scenedesmaceae</taxon>
        <taxon>Tetradesmus</taxon>
    </lineage>
</organism>
<gene>
    <name evidence="2" type="ORF">BQ4739_LOCUS15989</name>
</gene>
<feature type="region of interest" description="Disordered" evidence="1">
    <location>
        <begin position="1014"/>
        <end position="1165"/>
    </location>
</feature>
<feature type="compositionally biased region" description="Polar residues" evidence="1">
    <location>
        <begin position="1029"/>
        <end position="1045"/>
    </location>
</feature>
<sequence>MQAQQASFAEDAGHAACGSSNIPCAASAAVGTVAVQPAAAPAAQQGAAATAAQRDSTSSCSQPVAGGHTPGQIGGSDNPTPPTVAPLPEPQGAVAAGAGEAAAGSSRKQNVEPAVQLEAAAEVAGATEAVQYTASHGVSAEQVKEPQHEQQQQQQQLIAQGEQQQDPIRYLSPIAVPPSRTTQNCQQQQQQQLQLAGNGPDAAASSWMQPTGCIKSPFMQGPASSSYSGPGARSTTSGAASPALGSRATSGRCSTDLAVLINSSGSGAWCNRDSSSSPAALKPCLSSSSRHTRSTSGNPGATSAGSCGCSPRSSLQLPGHSSPKPSHSPKTAGMSPSQRLLFTDEVELPGPLPQLQQCCTGSPTLSARGSGSLKLRASPAPSSPASSLHAAAVAFRLQELGSPVRHAAEGDGGFQGEAKRRSTTGSLPWQGSASSSGAGRISNSAVGAMGRPVVHAVSNTTTSGSSNSRRSYEAAAGVHAGCGHGHAAPGNRRCTADIGVLQHFVQHHPPAAAAAQGSHHQQEQQQRQQQQQQRRSSEARREVRFAGAAESPDEGSHAPVRHGTPYPIHEFAAVEGPATAAELVQQNADSSVRRSSLASSRQSSKGYSGAACSRSSSSGQCWASNRSSNGDAYCSLSCQGSKHGEKQAVSFAERVAAADGDSASHRHSTPYPAREHDSGSGQAVKFAIGTAAAADGDSANRRHSTPQPGREHSGVAVSFAEGTAAADGSTATQRHGTPFPAREDDPAVKFAAGTAAADGDSTSRRHSTRHPGREHGSVAVSFAEGTAAADGSTASQRHGTPFPARDDDPAVAIAAETDVSSSFGREHGHASVCFVAGTAAADSCSASQRHGTPYPGKEGPESASQQQQHCCQQQVKFCVPAGGGGEHSSIERKGTPFAGRGRQSEDEAQEPHHSSLQQLTVVHVHFAVAQSESEDNISSPVRKGTPYPTRGRADSDGQPISDEQVILREGNDLAAAAATAGAAGPAVSVRFVIAGGRQQHAAAANELVDEFVRHDTPHPSKSRPRAEQGSPNVSGQGLQEVSQQPARDARRTAGTAGTSGRRSTSSSRVSFDLSSTSRKCSSQQPIRHSSSSSSNSSRRPSMDRALSGGSEQQQGKPGAPPKAQLSLSHHVSVHHIPAAQAMGSAVEAHAADPSTPALSKEPSAA</sequence>
<feature type="compositionally biased region" description="Low complexity" evidence="1">
    <location>
        <begin position="372"/>
        <end position="385"/>
    </location>
</feature>
<feature type="compositionally biased region" description="Low complexity" evidence="1">
    <location>
        <begin position="593"/>
        <end position="621"/>
    </location>
</feature>
<feature type="region of interest" description="Disordered" evidence="1">
    <location>
        <begin position="280"/>
        <end position="335"/>
    </location>
</feature>
<keyword evidence="3" id="KW-1185">Reference proteome</keyword>
<evidence type="ECO:0000313" key="3">
    <source>
        <dbReference type="Proteomes" id="UP000256970"/>
    </source>
</evidence>
<evidence type="ECO:0000313" key="2">
    <source>
        <dbReference type="EMBL" id="SZX75713.1"/>
    </source>
</evidence>
<accession>A0A383WEP0</accession>
<feature type="region of interest" description="Disordered" evidence="1">
    <location>
        <begin position="406"/>
        <end position="444"/>
    </location>
</feature>
<feature type="compositionally biased region" description="Low complexity" evidence="1">
    <location>
        <begin position="431"/>
        <end position="444"/>
    </location>
</feature>
<feature type="compositionally biased region" description="Low complexity" evidence="1">
    <location>
        <begin position="90"/>
        <end position="104"/>
    </location>
</feature>
<feature type="region of interest" description="Disordered" evidence="1">
    <location>
        <begin position="352"/>
        <end position="385"/>
    </location>
</feature>
<feature type="compositionally biased region" description="Low complexity" evidence="1">
    <location>
        <begin position="186"/>
        <end position="195"/>
    </location>
</feature>
<dbReference type="EMBL" id="FNXT01001239">
    <property type="protein sequence ID" value="SZX75713.1"/>
    <property type="molecule type" value="Genomic_DNA"/>
</dbReference>
<feature type="compositionally biased region" description="Basic and acidic residues" evidence="1">
    <location>
        <begin position="902"/>
        <end position="913"/>
    </location>
</feature>
<proteinExistence type="predicted"/>
<feature type="region of interest" description="Disordered" evidence="1">
    <location>
        <begin position="36"/>
        <end position="113"/>
    </location>
</feature>
<feature type="compositionally biased region" description="Polar residues" evidence="1">
    <location>
        <begin position="297"/>
        <end position="316"/>
    </location>
</feature>
<feature type="compositionally biased region" description="Basic and acidic residues" evidence="1">
    <location>
        <begin position="535"/>
        <end position="544"/>
    </location>
</feature>
<feature type="compositionally biased region" description="Low complexity" evidence="1">
    <location>
        <begin position="36"/>
        <end position="53"/>
    </location>
</feature>
<feature type="compositionally biased region" description="Low complexity" evidence="1">
    <location>
        <begin position="221"/>
        <end position="234"/>
    </location>
</feature>
<feature type="region of interest" description="Disordered" evidence="1">
    <location>
        <begin position="882"/>
        <end position="917"/>
    </location>
</feature>
<feature type="compositionally biased region" description="Low complexity" evidence="1">
    <location>
        <begin position="751"/>
        <end position="760"/>
    </location>
</feature>
<protein>
    <submittedName>
        <fullName evidence="2">Uncharacterized protein</fullName>
    </submittedName>
</protein>
<feature type="compositionally biased region" description="Low complexity" evidence="1">
    <location>
        <begin position="149"/>
        <end position="165"/>
    </location>
</feature>
<dbReference type="AlphaFoldDB" id="A0A383WEP0"/>
<dbReference type="Proteomes" id="UP000256970">
    <property type="component" value="Unassembled WGS sequence"/>
</dbReference>
<feature type="region of interest" description="Disordered" evidence="1">
    <location>
        <begin position="931"/>
        <end position="958"/>
    </location>
</feature>
<feature type="compositionally biased region" description="Low complexity" evidence="1">
    <location>
        <begin position="318"/>
        <end position="330"/>
    </location>
</feature>
<feature type="compositionally biased region" description="Pro residues" evidence="1">
    <location>
        <begin position="79"/>
        <end position="89"/>
    </location>
</feature>
<name>A0A383WEP0_TETOB</name>
<feature type="compositionally biased region" description="Polar residues" evidence="1">
    <location>
        <begin position="354"/>
        <end position="369"/>
    </location>
</feature>
<feature type="region of interest" description="Disordered" evidence="1">
    <location>
        <begin position="510"/>
        <end position="564"/>
    </location>
</feature>
<feature type="compositionally biased region" description="Low complexity" evidence="1">
    <location>
        <begin position="1052"/>
        <end position="1099"/>
    </location>
</feature>
<feature type="region of interest" description="Disordered" evidence="1">
    <location>
        <begin position="134"/>
        <end position="250"/>
    </location>
</feature>
<evidence type="ECO:0000256" key="1">
    <source>
        <dbReference type="SAM" id="MobiDB-lite"/>
    </source>
</evidence>
<reference evidence="2 3" key="1">
    <citation type="submission" date="2016-10" db="EMBL/GenBank/DDBJ databases">
        <authorList>
            <person name="Cai Z."/>
        </authorList>
    </citation>
    <scope>NUCLEOTIDE SEQUENCE [LARGE SCALE GENOMIC DNA]</scope>
</reference>
<feature type="region of interest" description="Disordered" evidence="1">
    <location>
        <begin position="584"/>
        <end position="621"/>
    </location>
</feature>
<feature type="region of interest" description="Disordered" evidence="1">
    <location>
        <begin position="845"/>
        <end position="868"/>
    </location>
</feature>
<feature type="compositionally biased region" description="Low complexity" evidence="1">
    <location>
        <begin position="510"/>
        <end position="534"/>
    </location>
</feature>